<dbReference type="InterPro" id="IPR044821">
    <property type="entry name" value="At1g28695/At4g15970-like"/>
</dbReference>
<keyword evidence="5" id="KW-1185">Reference proteome</keyword>
<name>A0A6D2LAK0_9BRAS</name>
<dbReference type="OrthoDB" id="1042893at2759"/>
<proteinExistence type="predicted"/>
<keyword evidence="2" id="KW-0812">Transmembrane</keyword>
<comment type="caution">
    <text evidence="4">The sequence shown here is derived from an EMBL/GenBank/DDBJ whole genome shotgun (WGS) entry which is preliminary data.</text>
</comment>
<evidence type="ECO:0000256" key="1">
    <source>
        <dbReference type="SAM" id="MobiDB-lite"/>
    </source>
</evidence>
<dbReference type="PANTHER" id="PTHR46038">
    <property type="entry name" value="EXPRESSED PROTEIN-RELATED"/>
    <property type="match status" value="1"/>
</dbReference>
<protein>
    <recommendedName>
        <fullName evidence="3">Nucleotide-diphospho-sugar transferase domain-containing protein</fullName>
    </recommendedName>
</protein>
<evidence type="ECO:0000313" key="4">
    <source>
        <dbReference type="EMBL" id="CAA7061304.1"/>
    </source>
</evidence>
<reference evidence="4" key="1">
    <citation type="submission" date="2020-01" db="EMBL/GenBank/DDBJ databases">
        <authorList>
            <person name="Mishra B."/>
        </authorList>
    </citation>
    <scope>NUCLEOTIDE SEQUENCE [LARGE SCALE GENOMIC DNA]</scope>
</reference>
<dbReference type="EMBL" id="CACVBM020001862">
    <property type="protein sequence ID" value="CAA7061304.1"/>
    <property type="molecule type" value="Genomic_DNA"/>
</dbReference>
<dbReference type="PANTHER" id="PTHR46038:SF13">
    <property type="entry name" value="GLYCOSYLTRANSFERASE"/>
    <property type="match status" value="1"/>
</dbReference>
<evidence type="ECO:0000256" key="2">
    <source>
        <dbReference type="SAM" id="Phobius"/>
    </source>
</evidence>
<accession>A0A6D2LAK0</accession>
<evidence type="ECO:0000259" key="3">
    <source>
        <dbReference type="Pfam" id="PF03407"/>
    </source>
</evidence>
<feature type="domain" description="Nucleotide-diphospho-sugar transferase" evidence="3">
    <location>
        <begin position="150"/>
        <end position="351"/>
    </location>
</feature>
<evidence type="ECO:0000313" key="5">
    <source>
        <dbReference type="Proteomes" id="UP000467841"/>
    </source>
</evidence>
<keyword evidence="2" id="KW-0472">Membrane</keyword>
<gene>
    <name evidence="4" type="ORF">MERR_LOCUS48540</name>
</gene>
<dbReference type="Pfam" id="PF03407">
    <property type="entry name" value="Nucleotid_trans"/>
    <property type="match status" value="1"/>
</dbReference>
<keyword evidence="2" id="KW-1133">Transmembrane helix</keyword>
<feature type="transmembrane region" description="Helical" evidence="2">
    <location>
        <begin position="41"/>
        <end position="59"/>
    </location>
</feature>
<dbReference type="InterPro" id="IPR005069">
    <property type="entry name" value="Nucl-diP-sugar_transferase"/>
</dbReference>
<dbReference type="AlphaFoldDB" id="A0A6D2LAK0"/>
<sequence length="393" mass="45788">MIIFKKLAASFSPTVNSGGGSIGSQPLKQILRKLQVNWREVKWIVSLFVLTVLLSLVVYRSTSLVQPLLPQFPRLSTLVPPLVAAKQEINNTDTIEAKDMRNMARILKEASLKDKNTVIVTMMNQAWAKPNSIFDMFLESFRIGNGTNRLLRHIVVLCLDDKAYSRCLEVFPRHCILLRTPGVDFSGEKRYMVPDYLKMMWRRTEFLGTLLKLGYNFLFTDMDAIWLRDPFPRLVADVDFQIACNLYFNGNFSDMRHNAANGGFKYVMSNNRTINFYDYWYDSRLRFPGKHEQDVLNYIKLDPYVKEIGLKMRMIDTVDVASFCQPDWDITKVCVMHGNCCIGQANKVKDLRHVLEDWTNFFVNGDRKRGFRQPRNCRRSNRWRPPRRPKRSG</sequence>
<organism evidence="4 5">
    <name type="scientific">Microthlaspi erraticum</name>
    <dbReference type="NCBI Taxonomy" id="1685480"/>
    <lineage>
        <taxon>Eukaryota</taxon>
        <taxon>Viridiplantae</taxon>
        <taxon>Streptophyta</taxon>
        <taxon>Embryophyta</taxon>
        <taxon>Tracheophyta</taxon>
        <taxon>Spermatophyta</taxon>
        <taxon>Magnoliopsida</taxon>
        <taxon>eudicotyledons</taxon>
        <taxon>Gunneridae</taxon>
        <taxon>Pentapetalae</taxon>
        <taxon>rosids</taxon>
        <taxon>malvids</taxon>
        <taxon>Brassicales</taxon>
        <taxon>Brassicaceae</taxon>
        <taxon>Coluteocarpeae</taxon>
        <taxon>Microthlaspi</taxon>
    </lineage>
</organism>
<dbReference type="Proteomes" id="UP000467841">
    <property type="component" value="Unassembled WGS sequence"/>
</dbReference>
<feature type="region of interest" description="Disordered" evidence="1">
    <location>
        <begin position="372"/>
        <end position="393"/>
    </location>
</feature>